<evidence type="ECO:0000313" key="2">
    <source>
        <dbReference type="Proteomes" id="UP000183257"/>
    </source>
</evidence>
<organism evidence="1 2">
    <name type="scientific">Cellulophaga fucicola</name>
    <dbReference type="NCBI Taxonomy" id="76595"/>
    <lineage>
        <taxon>Bacteria</taxon>
        <taxon>Pseudomonadati</taxon>
        <taxon>Bacteroidota</taxon>
        <taxon>Flavobacteriia</taxon>
        <taxon>Flavobacteriales</taxon>
        <taxon>Flavobacteriaceae</taxon>
        <taxon>Cellulophaga</taxon>
    </lineage>
</organism>
<protein>
    <recommendedName>
        <fullName evidence="3">DUF2064 domain-containing protein</fullName>
    </recommendedName>
</protein>
<dbReference type="Gene3D" id="3.90.550.10">
    <property type="entry name" value="Spore Coat Polysaccharide Biosynthesis Protein SpsA, Chain A"/>
    <property type="match status" value="1"/>
</dbReference>
<dbReference type="SUPFAM" id="SSF53448">
    <property type="entry name" value="Nucleotide-diphospho-sugar transferases"/>
    <property type="match status" value="1"/>
</dbReference>
<reference evidence="2" key="1">
    <citation type="submission" date="2016-11" db="EMBL/GenBank/DDBJ databases">
        <authorList>
            <person name="Varghese N."/>
            <person name="Submissions S."/>
        </authorList>
    </citation>
    <scope>NUCLEOTIDE SEQUENCE [LARGE SCALE GENOMIC DNA]</scope>
    <source>
        <strain evidence="2">DSM 24786</strain>
    </source>
</reference>
<accession>A0A1K1QAM1</accession>
<dbReference type="OrthoDB" id="9798250at2"/>
<dbReference type="InterPro" id="IPR018641">
    <property type="entry name" value="Trfase_1_rSAM/seldom-assoc"/>
</dbReference>
<evidence type="ECO:0000313" key="1">
    <source>
        <dbReference type="EMBL" id="SFW56772.1"/>
    </source>
</evidence>
<dbReference type="InterPro" id="IPR029044">
    <property type="entry name" value="Nucleotide-diphossugar_trans"/>
</dbReference>
<gene>
    <name evidence="1" type="ORF">SAMN05660313_02513</name>
</gene>
<dbReference type="Pfam" id="PF09837">
    <property type="entry name" value="DUF2064"/>
    <property type="match status" value="1"/>
</dbReference>
<dbReference type="PANTHER" id="PTHR36529">
    <property type="entry name" value="SLL1095 PROTEIN"/>
    <property type="match status" value="1"/>
</dbReference>
<evidence type="ECO:0008006" key="3">
    <source>
        <dbReference type="Google" id="ProtNLM"/>
    </source>
</evidence>
<dbReference type="STRING" id="76595.SAMN05660313_02513"/>
<dbReference type="EMBL" id="FPIY01000003">
    <property type="protein sequence ID" value="SFW56772.1"/>
    <property type="molecule type" value="Genomic_DNA"/>
</dbReference>
<keyword evidence="2" id="KW-1185">Reference proteome</keyword>
<dbReference type="RefSeq" id="WP_072304141.1">
    <property type="nucleotide sequence ID" value="NZ_FPIY01000003.1"/>
</dbReference>
<dbReference type="PANTHER" id="PTHR36529:SF1">
    <property type="entry name" value="GLYCOSYLTRANSFERASE"/>
    <property type="match status" value="1"/>
</dbReference>
<sequence>MRLHSNKTVLLVFSLSARLEAERKPLFGGQKRNVSKQFFNLLISNTLKVAHKSGVDVVWLDETQQQGDTFAERYTNAYKSLYAQGYTNVVSIGNDTPNLTAKHIQYAIEALATKQVVFGPSKDGGIYLLGLNKAAFNEHTFKNLPWLTSGLATEINALAVANTESYTVLETLVDIDTTKSVLHFAYANPTTVLSSFILKHIHKTEHTAIKITTSVVSSFYASSFLRRGPPSA</sequence>
<name>A0A1K1QAM1_9FLAO</name>
<dbReference type="AlphaFoldDB" id="A0A1K1QAM1"/>
<dbReference type="Proteomes" id="UP000183257">
    <property type="component" value="Unassembled WGS sequence"/>
</dbReference>
<proteinExistence type="predicted"/>